<proteinExistence type="predicted"/>
<dbReference type="InterPro" id="IPR025877">
    <property type="entry name" value="MobA-like_NTP_Trfase"/>
</dbReference>
<dbReference type="RefSeq" id="WP_156741105.1">
    <property type="nucleotide sequence ID" value="NZ_CACRYJ010000032.1"/>
</dbReference>
<evidence type="ECO:0000256" key="1">
    <source>
        <dbReference type="ARBA" id="ARBA00022679"/>
    </source>
</evidence>
<sequence>MSAAPDVIVLAGGRAERLGGTSKPDVRIGGRTLLERVLAAAAAGAAGVRPGGPIEDGTGTTRDRSEKPPIRAVVVGPPALAATPVPPGLEVRVTSEDPPFGGPVAGLAAGLAALEDWTCGATFAHPDSAPEAPILVLACDLPFASTAVGPLLARYAALAPDEDGTCAEHAGRLQWLAGVYRRDSLQRAVAELATVRDASVRALMASLRLVAAPGLDARDVDTWGDVAYARDEAGEPRTEDGPWPAADVAESAQRMGEEDR</sequence>
<name>A0A7M4DJN8_9MICO</name>
<accession>A0A7M4DJN8</accession>
<dbReference type="EMBL" id="CACRYJ010000032">
    <property type="protein sequence ID" value="VZO37258.1"/>
    <property type="molecule type" value="Genomic_DNA"/>
</dbReference>
<dbReference type="InterPro" id="IPR029044">
    <property type="entry name" value="Nucleotide-diphossugar_trans"/>
</dbReference>
<gene>
    <name evidence="4" type="ORF">HALOF300_02345</name>
</gene>
<evidence type="ECO:0000313" key="4">
    <source>
        <dbReference type="EMBL" id="VZO37258.1"/>
    </source>
</evidence>
<reference evidence="4 5" key="1">
    <citation type="submission" date="2019-11" db="EMBL/GenBank/DDBJ databases">
        <authorList>
            <person name="Criscuolo A."/>
        </authorList>
    </citation>
    <scope>NUCLEOTIDE SEQUENCE [LARGE SCALE GENOMIC DNA]</scope>
    <source>
        <strain evidence="4">CIP111667</strain>
    </source>
</reference>
<dbReference type="Gene3D" id="3.90.550.10">
    <property type="entry name" value="Spore Coat Polysaccharide Biosynthesis Protein SpsA, Chain A"/>
    <property type="match status" value="1"/>
</dbReference>
<evidence type="ECO:0000256" key="2">
    <source>
        <dbReference type="SAM" id="MobiDB-lite"/>
    </source>
</evidence>
<feature type="domain" description="MobA-like NTP transferase" evidence="3">
    <location>
        <begin position="7"/>
        <end position="206"/>
    </location>
</feature>
<dbReference type="SUPFAM" id="SSF53448">
    <property type="entry name" value="Nucleotide-diphospho-sugar transferases"/>
    <property type="match status" value="1"/>
</dbReference>
<dbReference type="Proteomes" id="UP000419743">
    <property type="component" value="Unassembled WGS sequence"/>
</dbReference>
<comment type="caution">
    <text evidence="4">The sequence shown here is derived from an EMBL/GenBank/DDBJ whole genome shotgun (WGS) entry which is preliminary data.</text>
</comment>
<dbReference type="Pfam" id="PF12804">
    <property type="entry name" value="NTP_transf_3"/>
    <property type="match status" value="1"/>
</dbReference>
<keyword evidence="5" id="KW-1185">Reference proteome</keyword>
<dbReference type="PANTHER" id="PTHR19136:SF81">
    <property type="entry name" value="MOLYBDENUM COFACTOR GUANYLYLTRANSFERASE"/>
    <property type="match status" value="1"/>
</dbReference>
<protein>
    <submittedName>
        <fullName evidence="4">Molybdopterin-guanine dinucleotide biosynthesis protein MobA</fullName>
    </submittedName>
</protein>
<evidence type="ECO:0000259" key="3">
    <source>
        <dbReference type="Pfam" id="PF12804"/>
    </source>
</evidence>
<dbReference type="GO" id="GO:0016779">
    <property type="term" value="F:nucleotidyltransferase activity"/>
    <property type="evidence" value="ECO:0007669"/>
    <property type="project" value="TreeGrafter"/>
</dbReference>
<organism evidence="4 5">
    <name type="scientific">Occultella aeris</name>
    <dbReference type="NCBI Taxonomy" id="2761496"/>
    <lineage>
        <taxon>Bacteria</taxon>
        <taxon>Bacillati</taxon>
        <taxon>Actinomycetota</taxon>
        <taxon>Actinomycetes</taxon>
        <taxon>Micrococcales</taxon>
        <taxon>Ruaniaceae</taxon>
        <taxon>Occultella</taxon>
    </lineage>
</organism>
<feature type="compositionally biased region" description="Basic and acidic residues" evidence="2">
    <location>
        <begin position="231"/>
        <end position="240"/>
    </location>
</feature>
<dbReference type="PANTHER" id="PTHR19136">
    <property type="entry name" value="MOLYBDENUM COFACTOR GUANYLYLTRANSFERASE"/>
    <property type="match status" value="1"/>
</dbReference>
<keyword evidence="1" id="KW-0808">Transferase</keyword>
<evidence type="ECO:0000313" key="5">
    <source>
        <dbReference type="Proteomes" id="UP000419743"/>
    </source>
</evidence>
<dbReference type="AlphaFoldDB" id="A0A7M4DJN8"/>
<feature type="region of interest" description="Disordered" evidence="2">
    <location>
        <begin position="231"/>
        <end position="260"/>
    </location>
</feature>
<feature type="region of interest" description="Disordered" evidence="2">
    <location>
        <begin position="48"/>
        <end position="67"/>
    </location>
</feature>